<dbReference type="InterPro" id="IPR036086">
    <property type="entry name" value="ParB/Sulfiredoxin_sf"/>
</dbReference>
<evidence type="ECO:0000313" key="4">
    <source>
        <dbReference type="Proteomes" id="UP000192343"/>
    </source>
</evidence>
<dbReference type="RefSeq" id="WP_083052908.1">
    <property type="nucleotide sequence ID" value="NZ_MWQY01000030.1"/>
</dbReference>
<dbReference type="GO" id="GO:0007059">
    <property type="term" value="P:chromosome segregation"/>
    <property type="evidence" value="ECO:0007669"/>
    <property type="project" value="TreeGrafter"/>
</dbReference>
<name>A0A1Y1RTC4_9SPIO</name>
<feature type="domain" description="ParB-like N-terminal" evidence="2">
    <location>
        <begin position="1"/>
        <end position="85"/>
    </location>
</feature>
<dbReference type="PANTHER" id="PTHR33375:SF1">
    <property type="entry name" value="CHROMOSOME-PARTITIONING PROTEIN PARB-RELATED"/>
    <property type="match status" value="1"/>
</dbReference>
<dbReference type="Pfam" id="PF02195">
    <property type="entry name" value="ParB_N"/>
    <property type="match status" value="1"/>
</dbReference>
<dbReference type="InterPro" id="IPR003115">
    <property type="entry name" value="ParB_N"/>
</dbReference>
<accession>A0A1Y1RTC4</accession>
<dbReference type="SMART" id="SM00470">
    <property type="entry name" value="ParB"/>
    <property type="match status" value="1"/>
</dbReference>
<dbReference type="Proteomes" id="UP000192343">
    <property type="component" value="Unassembled WGS sequence"/>
</dbReference>
<sequence>MQINVKDISVKNRIRVNLGNLNQLMESIRHYGLMNPIIVTPRYELIAGQRRLEAVKRLGWQKIEARVVDNLSDADRLEMEIDENLHRRPLNPDELADGYSRLTRLRNPGFFRRLWRSITGFFKRLFKFRKRR</sequence>
<dbReference type="GO" id="GO:0005694">
    <property type="term" value="C:chromosome"/>
    <property type="evidence" value="ECO:0007669"/>
    <property type="project" value="TreeGrafter"/>
</dbReference>
<dbReference type="STRING" id="1963862.B4O97_17995"/>
<evidence type="ECO:0000313" key="3">
    <source>
        <dbReference type="EMBL" id="ORC30679.1"/>
    </source>
</evidence>
<dbReference type="Gene3D" id="3.90.1530.10">
    <property type="entry name" value="Conserved hypothetical protein from pyrococcus furiosus pfu- 392566-001, ParB domain"/>
    <property type="match status" value="1"/>
</dbReference>
<dbReference type="GO" id="GO:0003677">
    <property type="term" value="F:DNA binding"/>
    <property type="evidence" value="ECO:0007669"/>
    <property type="project" value="InterPro"/>
</dbReference>
<evidence type="ECO:0000256" key="1">
    <source>
        <dbReference type="ARBA" id="ARBA00006295"/>
    </source>
</evidence>
<evidence type="ECO:0000259" key="2">
    <source>
        <dbReference type="SMART" id="SM00470"/>
    </source>
</evidence>
<dbReference type="SUPFAM" id="SSF110849">
    <property type="entry name" value="ParB/Sulfiredoxin"/>
    <property type="match status" value="1"/>
</dbReference>
<organism evidence="3 4">
    <name type="scientific">Marispirochaeta aestuarii</name>
    <dbReference type="NCBI Taxonomy" id="1963862"/>
    <lineage>
        <taxon>Bacteria</taxon>
        <taxon>Pseudomonadati</taxon>
        <taxon>Spirochaetota</taxon>
        <taxon>Spirochaetia</taxon>
        <taxon>Spirochaetales</taxon>
        <taxon>Spirochaetaceae</taxon>
        <taxon>Marispirochaeta</taxon>
    </lineage>
</organism>
<reference evidence="3 4" key="1">
    <citation type="submission" date="2017-03" db="EMBL/GenBank/DDBJ databases">
        <title>Draft Genome sequence of Marispirochaeta sp. strain JC444.</title>
        <authorList>
            <person name="Shivani Y."/>
            <person name="Subhash Y."/>
            <person name="Sasikala C."/>
            <person name="Ramana C."/>
        </authorList>
    </citation>
    <scope>NUCLEOTIDE SEQUENCE [LARGE SCALE GENOMIC DNA]</scope>
    <source>
        <strain evidence="3 4">JC444</strain>
    </source>
</reference>
<keyword evidence="4" id="KW-1185">Reference proteome</keyword>
<dbReference type="PANTHER" id="PTHR33375">
    <property type="entry name" value="CHROMOSOME-PARTITIONING PROTEIN PARB-RELATED"/>
    <property type="match status" value="1"/>
</dbReference>
<proteinExistence type="inferred from homology"/>
<dbReference type="EMBL" id="MWQY01000030">
    <property type="protein sequence ID" value="ORC30679.1"/>
    <property type="molecule type" value="Genomic_DNA"/>
</dbReference>
<comment type="caution">
    <text evidence="3">The sequence shown here is derived from an EMBL/GenBank/DDBJ whole genome shotgun (WGS) entry which is preliminary data.</text>
</comment>
<dbReference type="OrthoDB" id="2662582at2"/>
<dbReference type="InterPro" id="IPR004437">
    <property type="entry name" value="ParB/RepB/Spo0J"/>
</dbReference>
<dbReference type="GO" id="GO:0045881">
    <property type="term" value="P:positive regulation of sporulation resulting in formation of a cellular spore"/>
    <property type="evidence" value="ECO:0007669"/>
    <property type="project" value="TreeGrafter"/>
</dbReference>
<protein>
    <submittedName>
        <fullName evidence="3">Chromosome partitioning protein ParB</fullName>
    </submittedName>
</protein>
<comment type="similarity">
    <text evidence="1">Belongs to the ParB family.</text>
</comment>
<dbReference type="InterPro" id="IPR050336">
    <property type="entry name" value="Chromosome_partition/occlusion"/>
</dbReference>
<dbReference type="NCBIfam" id="TIGR00180">
    <property type="entry name" value="parB_part"/>
    <property type="match status" value="1"/>
</dbReference>
<gene>
    <name evidence="3" type="ORF">B4O97_17995</name>
</gene>
<dbReference type="AlphaFoldDB" id="A0A1Y1RTC4"/>
<dbReference type="CDD" id="cd16410">
    <property type="entry name" value="ParB_N_like"/>
    <property type="match status" value="1"/>
</dbReference>